<dbReference type="AlphaFoldDB" id="A0AAI8C935"/>
<keyword evidence="1" id="KW-1133">Transmembrane helix</keyword>
<organism evidence="2 3">
    <name type="scientific">Myroides odoratimimus</name>
    <dbReference type="NCBI Taxonomy" id="76832"/>
    <lineage>
        <taxon>Bacteria</taxon>
        <taxon>Pseudomonadati</taxon>
        <taxon>Bacteroidota</taxon>
        <taxon>Flavobacteriia</taxon>
        <taxon>Flavobacteriales</taxon>
        <taxon>Flavobacteriaceae</taxon>
        <taxon>Myroides</taxon>
    </lineage>
</organism>
<keyword evidence="1" id="KW-0472">Membrane</keyword>
<feature type="transmembrane region" description="Helical" evidence="1">
    <location>
        <begin position="6"/>
        <end position="22"/>
    </location>
</feature>
<feature type="transmembrane region" description="Helical" evidence="1">
    <location>
        <begin position="53"/>
        <end position="73"/>
    </location>
</feature>
<evidence type="ECO:0000256" key="1">
    <source>
        <dbReference type="SAM" id="Phobius"/>
    </source>
</evidence>
<dbReference type="KEGG" id="mod:AS202_16895"/>
<proteinExistence type="predicted"/>
<accession>A0AAI8C935</accession>
<reference evidence="2 3" key="1">
    <citation type="journal article" date="2016" name="J. Zhejiang Univ. Sci. B">
        <title>Antibiotic resistance mechanisms of Myroides sp.</title>
        <authorList>
            <person name="Hu S."/>
            <person name="Yuan S."/>
            <person name="Qu H."/>
            <person name="Jiang T."/>
            <person name="Zhou Y."/>
            <person name="Wang M."/>
            <person name="Ming D."/>
        </authorList>
    </citation>
    <scope>NUCLEOTIDE SEQUENCE [LARGE SCALE GENOMIC DNA]</scope>
    <source>
        <strain evidence="2 3">PR63039</strain>
    </source>
</reference>
<dbReference type="EMBL" id="CP013690">
    <property type="protein sequence ID" value="ALU28392.1"/>
    <property type="molecule type" value="Genomic_DNA"/>
</dbReference>
<name>A0AAI8C935_9FLAO</name>
<evidence type="ECO:0000313" key="2">
    <source>
        <dbReference type="EMBL" id="ALU28392.1"/>
    </source>
</evidence>
<protein>
    <submittedName>
        <fullName evidence="2">Molybdenum ABC transporter permease</fullName>
    </submittedName>
</protein>
<evidence type="ECO:0000313" key="3">
    <source>
        <dbReference type="Proteomes" id="UP000069030"/>
    </source>
</evidence>
<dbReference type="Proteomes" id="UP000069030">
    <property type="component" value="Chromosome"/>
</dbReference>
<sequence>MMETLVLGIIALVFGLGLRYWINRRKFYRRSSTGAEGFSSYEKSVVISFIERIGKLASIVLIIFGILFLFTYYGSKKDKDKSERLKSNTSIQQR</sequence>
<gene>
    <name evidence="2" type="ORF">AS202_16895</name>
</gene>
<keyword evidence="1" id="KW-0812">Transmembrane</keyword>